<protein>
    <submittedName>
        <fullName evidence="2">Uncharacterized protein</fullName>
    </submittedName>
</protein>
<evidence type="ECO:0000313" key="2">
    <source>
        <dbReference type="EMBL" id="JAH28691.1"/>
    </source>
</evidence>
<keyword evidence="1" id="KW-0732">Signal</keyword>
<organism evidence="2">
    <name type="scientific">Anguilla anguilla</name>
    <name type="common">European freshwater eel</name>
    <name type="synonym">Muraena anguilla</name>
    <dbReference type="NCBI Taxonomy" id="7936"/>
    <lineage>
        <taxon>Eukaryota</taxon>
        <taxon>Metazoa</taxon>
        <taxon>Chordata</taxon>
        <taxon>Craniata</taxon>
        <taxon>Vertebrata</taxon>
        <taxon>Euteleostomi</taxon>
        <taxon>Actinopterygii</taxon>
        <taxon>Neopterygii</taxon>
        <taxon>Teleostei</taxon>
        <taxon>Anguilliformes</taxon>
        <taxon>Anguillidae</taxon>
        <taxon>Anguilla</taxon>
    </lineage>
</organism>
<name>A0A0E9RHQ0_ANGAN</name>
<reference evidence="2" key="1">
    <citation type="submission" date="2014-11" db="EMBL/GenBank/DDBJ databases">
        <authorList>
            <person name="Amaro Gonzalez C."/>
        </authorList>
    </citation>
    <scope>NUCLEOTIDE SEQUENCE</scope>
</reference>
<sequence>MQICLRRCFFTLSRTLVWSLGSGLLSDFHSPCTKHACA</sequence>
<dbReference type="AlphaFoldDB" id="A0A0E9RHQ0"/>
<accession>A0A0E9RHQ0</accession>
<evidence type="ECO:0000256" key="1">
    <source>
        <dbReference type="SAM" id="SignalP"/>
    </source>
</evidence>
<proteinExistence type="predicted"/>
<feature type="chain" id="PRO_5002431912" evidence="1">
    <location>
        <begin position="20"/>
        <end position="38"/>
    </location>
</feature>
<dbReference type="EMBL" id="GBXM01079886">
    <property type="protein sequence ID" value="JAH28691.1"/>
    <property type="molecule type" value="Transcribed_RNA"/>
</dbReference>
<reference evidence="2" key="2">
    <citation type="journal article" date="2015" name="Fish Shellfish Immunol.">
        <title>Early steps in the European eel (Anguilla anguilla)-Vibrio vulnificus interaction in the gills: Role of the RtxA13 toxin.</title>
        <authorList>
            <person name="Callol A."/>
            <person name="Pajuelo D."/>
            <person name="Ebbesson L."/>
            <person name="Teles M."/>
            <person name="MacKenzie S."/>
            <person name="Amaro C."/>
        </authorList>
    </citation>
    <scope>NUCLEOTIDE SEQUENCE</scope>
</reference>
<feature type="signal peptide" evidence="1">
    <location>
        <begin position="1"/>
        <end position="19"/>
    </location>
</feature>